<evidence type="ECO:0000256" key="1">
    <source>
        <dbReference type="ARBA" id="ARBA00006538"/>
    </source>
</evidence>
<evidence type="ECO:0000256" key="3">
    <source>
        <dbReference type="ARBA" id="ARBA00022801"/>
    </source>
</evidence>
<evidence type="ECO:0000256" key="8">
    <source>
        <dbReference type="ARBA" id="ARBA00079653"/>
    </source>
</evidence>
<dbReference type="FunCoup" id="A0A7X0MUB4">
    <property type="interactions" value="363"/>
</dbReference>
<dbReference type="FunFam" id="2.40.160.210:FF:000001">
    <property type="entry name" value="Acyl-CoA thioesterase II"/>
    <property type="match status" value="1"/>
</dbReference>
<evidence type="ECO:0000256" key="6">
    <source>
        <dbReference type="ARBA" id="ARBA00050943"/>
    </source>
</evidence>
<dbReference type="CDD" id="cd03444">
    <property type="entry name" value="Thioesterase_II_repeat1"/>
    <property type="match status" value="1"/>
</dbReference>
<keyword evidence="4" id="KW-0443">Lipid metabolism</keyword>
<sequence>MYKLNQLLDTLEVEQLDTFLFRGNSLPLALPRVYGGQVLAQAINAAARTIDSERQPHSMHAYFLRPGDAKRPIIFDVDPIRDGGSFNTRRVVAKQNGAAIFNCSISFQKVEKGLEHQMDLPEGTPMPEDLESDQARNERIYAQYSDKSAPFIFPLSMVDIRSTQPQHPIDPEPAEPEHGFWFRFNGKLSDDLNVHRTLLTYISDYKLMTTGLRPHRVRGLMEKIQGASLDHSMWFHQPVRVDEWLYYHLDSPKSGGSRAFNRGSFYSHDGRLVASTAQEGLIRVRD</sequence>
<comment type="caution">
    <text evidence="11">The sequence shown here is derived from an EMBL/GenBank/DDBJ whole genome shotgun (WGS) entry which is preliminary data.</text>
</comment>
<dbReference type="InParanoid" id="A0A7X0MUB4"/>
<gene>
    <name evidence="11" type="ORF">HNR48_000376</name>
</gene>
<dbReference type="InterPro" id="IPR049449">
    <property type="entry name" value="TesB_ACOT8-like_N"/>
</dbReference>
<feature type="domain" description="Acyl-CoA thioesterase-like N-terminal HotDog" evidence="10">
    <location>
        <begin position="32"/>
        <end position="108"/>
    </location>
</feature>
<feature type="domain" description="Acyl-CoA thioesterase 2 C-terminal" evidence="9">
    <location>
        <begin position="179"/>
        <end position="281"/>
    </location>
</feature>
<reference evidence="11 12" key="1">
    <citation type="submission" date="2020-08" db="EMBL/GenBank/DDBJ databases">
        <title>Genomic Encyclopedia of Type Strains, Phase IV (KMG-IV): sequencing the most valuable type-strain genomes for metagenomic binning, comparative biology and taxonomic classification.</title>
        <authorList>
            <person name="Goeker M."/>
        </authorList>
    </citation>
    <scope>NUCLEOTIDE SEQUENCE [LARGE SCALE GENOMIC DNA]</scope>
    <source>
        <strain evidence="11 12">DSM 22368</strain>
    </source>
</reference>
<comment type="subunit">
    <text evidence="2">Homotetramer.</text>
</comment>
<dbReference type="GO" id="GO:0047617">
    <property type="term" value="F:fatty acyl-CoA hydrolase activity"/>
    <property type="evidence" value="ECO:0007669"/>
    <property type="project" value="UniProtKB-EC"/>
</dbReference>
<dbReference type="InterPro" id="IPR042171">
    <property type="entry name" value="Acyl-CoA_hotdog"/>
</dbReference>
<dbReference type="GO" id="GO:0009062">
    <property type="term" value="P:fatty acid catabolic process"/>
    <property type="evidence" value="ECO:0007669"/>
    <property type="project" value="TreeGrafter"/>
</dbReference>
<dbReference type="Proteomes" id="UP000528457">
    <property type="component" value="Unassembled WGS sequence"/>
</dbReference>
<dbReference type="InterPro" id="IPR003703">
    <property type="entry name" value="Acyl_CoA_thio"/>
</dbReference>
<evidence type="ECO:0000259" key="9">
    <source>
        <dbReference type="Pfam" id="PF02551"/>
    </source>
</evidence>
<dbReference type="PANTHER" id="PTHR11066:SF34">
    <property type="entry name" value="ACYL-COENZYME A THIOESTERASE 8"/>
    <property type="match status" value="1"/>
</dbReference>
<comment type="similarity">
    <text evidence="1">Belongs to the C/M/P thioester hydrolase family.</text>
</comment>
<accession>A0A7X0MUB4</accession>
<evidence type="ECO:0000256" key="2">
    <source>
        <dbReference type="ARBA" id="ARBA00011881"/>
    </source>
</evidence>
<protein>
    <recommendedName>
        <fullName evidence="7">Acyl-CoA thioesterase 2</fullName>
        <ecNumber evidence="5">3.1.2.20</ecNumber>
    </recommendedName>
    <alternativeName>
        <fullName evidence="8">Thioesterase II</fullName>
    </alternativeName>
</protein>
<dbReference type="PANTHER" id="PTHR11066">
    <property type="entry name" value="ACYL-COA THIOESTERASE"/>
    <property type="match status" value="1"/>
</dbReference>
<dbReference type="EMBL" id="JACHHT010000001">
    <property type="protein sequence ID" value="MBB6520098.1"/>
    <property type="molecule type" value="Genomic_DNA"/>
</dbReference>
<keyword evidence="12" id="KW-1185">Reference proteome</keyword>
<organism evidence="11 12">
    <name type="scientific">Pseudoteredinibacter isoporae</name>
    <dbReference type="NCBI Taxonomy" id="570281"/>
    <lineage>
        <taxon>Bacteria</taxon>
        <taxon>Pseudomonadati</taxon>
        <taxon>Pseudomonadota</taxon>
        <taxon>Gammaproteobacteria</taxon>
        <taxon>Cellvibrionales</taxon>
        <taxon>Cellvibrionaceae</taxon>
        <taxon>Pseudoteredinibacter</taxon>
    </lineage>
</organism>
<dbReference type="Gene3D" id="2.40.160.210">
    <property type="entry name" value="Acyl-CoA thioesterase, double hotdog domain"/>
    <property type="match status" value="1"/>
</dbReference>
<dbReference type="Pfam" id="PF02551">
    <property type="entry name" value="Acyl_CoA_thio"/>
    <property type="match status" value="1"/>
</dbReference>
<dbReference type="AlphaFoldDB" id="A0A7X0MUB4"/>
<dbReference type="InterPro" id="IPR029069">
    <property type="entry name" value="HotDog_dom_sf"/>
</dbReference>
<evidence type="ECO:0000313" key="11">
    <source>
        <dbReference type="EMBL" id="MBB6520098.1"/>
    </source>
</evidence>
<comment type="catalytic activity">
    <reaction evidence="6">
        <text>a fatty acyl-CoA + H2O = a fatty acid + CoA + H(+)</text>
        <dbReference type="Rhea" id="RHEA:16781"/>
        <dbReference type="ChEBI" id="CHEBI:15377"/>
        <dbReference type="ChEBI" id="CHEBI:15378"/>
        <dbReference type="ChEBI" id="CHEBI:28868"/>
        <dbReference type="ChEBI" id="CHEBI:57287"/>
        <dbReference type="ChEBI" id="CHEBI:77636"/>
        <dbReference type="EC" id="3.1.2.20"/>
    </reaction>
    <physiologicalReaction direction="left-to-right" evidence="6">
        <dbReference type="Rhea" id="RHEA:16782"/>
    </physiologicalReaction>
</comment>
<evidence type="ECO:0000256" key="5">
    <source>
        <dbReference type="ARBA" id="ARBA00038894"/>
    </source>
</evidence>
<dbReference type="RefSeq" id="WP_166852262.1">
    <property type="nucleotide sequence ID" value="NZ_JAAONY010000001.1"/>
</dbReference>
<name>A0A7X0MUB4_9GAMM</name>
<evidence type="ECO:0000313" key="12">
    <source>
        <dbReference type="Proteomes" id="UP000528457"/>
    </source>
</evidence>
<evidence type="ECO:0000256" key="4">
    <source>
        <dbReference type="ARBA" id="ARBA00023098"/>
    </source>
</evidence>
<evidence type="ECO:0000259" key="10">
    <source>
        <dbReference type="Pfam" id="PF13622"/>
    </source>
</evidence>
<dbReference type="InterPro" id="IPR025652">
    <property type="entry name" value="TesB_C"/>
</dbReference>
<dbReference type="GO" id="GO:0005829">
    <property type="term" value="C:cytosol"/>
    <property type="evidence" value="ECO:0007669"/>
    <property type="project" value="TreeGrafter"/>
</dbReference>
<dbReference type="GO" id="GO:0006637">
    <property type="term" value="P:acyl-CoA metabolic process"/>
    <property type="evidence" value="ECO:0007669"/>
    <property type="project" value="InterPro"/>
</dbReference>
<dbReference type="Pfam" id="PF13622">
    <property type="entry name" value="4HBT_3"/>
    <property type="match status" value="1"/>
</dbReference>
<keyword evidence="3 11" id="KW-0378">Hydrolase</keyword>
<dbReference type="SUPFAM" id="SSF54637">
    <property type="entry name" value="Thioesterase/thiol ester dehydrase-isomerase"/>
    <property type="match status" value="2"/>
</dbReference>
<dbReference type="EC" id="3.1.2.20" evidence="5"/>
<proteinExistence type="inferred from homology"/>
<evidence type="ECO:0000256" key="7">
    <source>
        <dbReference type="ARBA" id="ARBA00071120"/>
    </source>
</evidence>
<dbReference type="CDD" id="cd03445">
    <property type="entry name" value="Thioesterase_II_repeat2"/>
    <property type="match status" value="1"/>
</dbReference>